<dbReference type="Proteomes" id="UP001336835">
    <property type="component" value="Unassembled WGS sequence"/>
</dbReference>
<keyword evidence="1" id="KW-0732">Signal</keyword>
<keyword evidence="4" id="KW-1185">Reference proteome</keyword>
<reference evidence="3 4" key="1">
    <citation type="submission" date="2024-01" db="EMBL/GenBank/DDBJ databases">
        <title>Pedobacter sp. nov., isolated from fresh soil.</title>
        <authorList>
            <person name="Le N.T.T."/>
        </authorList>
    </citation>
    <scope>NUCLEOTIDE SEQUENCE [LARGE SCALE GENOMIC DNA]</scope>
    <source>
        <strain evidence="3 4">KR3-3</strain>
    </source>
</reference>
<dbReference type="Pfam" id="PF14302">
    <property type="entry name" value="DUF4377"/>
    <property type="match status" value="1"/>
</dbReference>
<evidence type="ECO:0000256" key="1">
    <source>
        <dbReference type="SAM" id="SignalP"/>
    </source>
</evidence>
<evidence type="ECO:0000259" key="2">
    <source>
        <dbReference type="Pfam" id="PF14302"/>
    </source>
</evidence>
<dbReference type="EMBL" id="JAZDQT010000001">
    <property type="protein sequence ID" value="MEE1943814.1"/>
    <property type="molecule type" value="Genomic_DNA"/>
</dbReference>
<organism evidence="3 4">
    <name type="scientific">Pedobacter albus</name>
    <dbReference type="NCBI Taxonomy" id="3113905"/>
    <lineage>
        <taxon>Bacteria</taxon>
        <taxon>Pseudomonadati</taxon>
        <taxon>Bacteroidota</taxon>
        <taxon>Sphingobacteriia</taxon>
        <taxon>Sphingobacteriales</taxon>
        <taxon>Sphingobacteriaceae</taxon>
        <taxon>Pedobacter</taxon>
    </lineage>
</organism>
<protein>
    <submittedName>
        <fullName evidence="3">DUF4377 domain-containing protein</fullName>
    </submittedName>
</protein>
<sequence>MKLTTLQRLFILLACFATLFASCEKKEQPIQFRINQFKQTAITTHPTLVFSVQQGDEIGGDKWKPLNEPIVGFDYEEGYIYDLLVTDAEVKAAKGNGFQHTFQLRQVLSKTKAKPDDSFDIDLKLGGVKCVNGNSNTGYNILNKVNIDCGNLCSEFEQALQSNTKKLSGKFILNNNGSIKLVEILSD</sequence>
<feature type="signal peptide" evidence="1">
    <location>
        <begin position="1"/>
        <end position="21"/>
    </location>
</feature>
<comment type="caution">
    <text evidence="3">The sequence shown here is derived from an EMBL/GenBank/DDBJ whole genome shotgun (WGS) entry which is preliminary data.</text>
</comment>
<accession>A0ABU7I2X0</accession>
<name>A0ABU7I2X0_9SPHI</name>
<dbReference type="RefSeq" id="WP_330106214.1">
    <property type="nucleotide sequence ID" value="NZ_JAZDQT010000001.1"/>
</dbReference>
<evidence type="ECO:0000313" key="3">
    <source>
        <dbReference type="EMBL" id="MEE1943814.1"/>
    </source>
</evidence>
<evidence type="ECO:0000313" key="4">
    <source>
        <dbReference type="Proteomes" id="UP001336835"/>
    </source>
</evidence>
<proteinExistence type="predicted"/>
<dbReference type="PROSITE" id="PS51257">
    <property type="entry name" value="PROKAR_LIPOPROTEIN"/>
    <property type="match status" value="1"/>
</dbReference>
<gene>
    <name evidence="3" type="ORF">VRU48_01765</name>
</gene>
<dbReference type="InterPro" id="IPR025485">
    <property type="entry name" value="DUF4377"/>
</dbReference>
<feature type="chain" id="PRO_5046119666" evidence="1">
    <location>
        <begin position="22"/>
        <end position="187"/>
    </location>
</feature>
<feature type="domain" description="DUF4377" evidence="2">
    <location>
        <begin position="50"/>
        <end position="110"/>
    </location>
</feature>